<accession>A0A1J4N840</accession>
<protein>
    <recommendedName>
        <fullName evidence="9">TIGR00374 family protein</fullName>
    </recommendedName>
</protein>
<dbReference type="InterPro" id="IPR022791">
    <property type="entry name" value="L-PG_synthase/AglD"/>
</dbReference>
<evidence type="ECO:0000256" key="4">
    <source>
        <dbReference type="ARBA" id="ARBA00022989"/>
    </source>
</evidence>
<sequence>MLALEYVAVDLLTGARQSWTSAAAAAPFALILALAFEALSYGSYSGLTHALLPEESRPTYPTVLAIDVTGNGFSHVVPGGGAVAAALRMRLLARAGVRPAKAVAAGAVEFAVTVLWFVAAFVIGLIAAVPLPETHPFLKTASILTVVLIVTFGGLVAVLIVRPDQLVTVTHALARRLPLVHPNAFERLVRAIISQVQLVLGNRALSRRTLLWGLGYWSFDAASLYLSVLAFGDAPNPGGLITTYALVGLIALLPITPGGLGLVEGVAVPVLVSFGTAHDAALLGVLTWRLFGFWLPIPVAGATYLWLRLRRLG</sequence>
<keyword evidence="5 6" id="KW-0472">Membrane</keyword>
<evidence type="ECO:0000256" key="3">
    <source>
        <dbReference type="ARBA" id="ARBA00022692"/>
    </source>
</evidence>
<evidence type="ECO:0000256" key="2">
    <source>
        <dbReference type="ARBA" id="ARBA00022475"/>
    </source>
</evidence>
<feature type="transmembrane region" description="Helical" evidence="6">
    <location>
        <begin position="141"/>
        <end position="161"/>
    </location>
</feature>
<name>A0A1J4N840_9ACTN</name>
<evidence type="ECO:0000256" key="6">
    <source>
        <dbReference type="SAM" id="Phobius"/>
    </source>
</evidence>
<feature type="transmembrane region" description="Helical" evidence="6">
    <location>
        <begin position="238"/>
        <end position="255"/>
    </location>
</feature>
<organism evidence="7 8">
    <name type="scientific">Nocardioides luteus</name>
    <dbReference type="NCBI Taxonomy" id="1844"/>
    <lineage>
        <taxon>Bacteria</taxon>
        <taxon>Bacillati</taxon>
        <taxon>Actinomycetota</taxon>
        <taxon>Actinomycetes</taxon>
        <taxon>Propionibacteriales</taxon>
        <taxon>Nocardioidaceae</taxon>
        <taxon>Nocardioides</taxon>
    </lineage>
</organism>
<comment type="caution">
    <text evidence="7">The sequence shown here is derived from an EMBL/GenBank/DDBJ whole genome shotgun (WGS) entry which is preliminary data.</text>
</comment>
<keyword evidence="4 6" id="KW-1133">Transmembrane helix</keyword>
<dbReference type="Pfam" id="PF03706">
    <property type="entry name" value="LPG_synthase_TM"/>
    <property type="match status" value="1"/>
</dbReference>
<dbReference type="AlphaFoldDB" id="A0A1J4N840"/>
<comment type="subcellular location">
    <subcellularLocation>
        <location evidence="1">Cell membrane</location>
        <topology evidence="1">Multi-pass membrane protein</topology>
    </subcellularLocation>
</comment>
<proteinExistence type="predicted"/>
<keyword evidence="8" id="KW-1185">Reference proteome</keyword>
<dbReference type="GO" id="GO:0005886">
    <property type="term" value="C:plasma membrane"/>
    <property type="evidence" value="ECO:0007669"/>
    <property type="project" value="UniProtKB-SubCell"/>
</dbReference>
<feature type="transmembrane region" description="Helical" evidence="6">
    <location>
        <begin position="64"/>
        <end position="87"/>
    </location>
</feature>
<dbReference type="PANTHER" id="PTHR39087:SF2">
    <property type="entry name" value="UPF0104 MEMBRANE PROTEIN MJ1595"/>
    <property type="match status" value="1"/>
</dbReference>
<dbReference type="EMBL" id="JZDQ02000007">
    <property type="protein sequence ID" value="OIJ27698.1"/>
    <property type="molecule type" value="Genomic_DNA"/>
</dbReference>
<evidence type="ECO:0000256" key="5">
    <source>
        <dbReference type="ARBA" id="ARBA00023136"/>
    </source>
</evidence>
<dbReference type="STRING" id="1844.UG56_006785"/>
<keyword evidence="3 6" id="KW-0812">Transmembrane</keyword>
<feature type="transmembrane region" description="Helical" evidence="6">
    <location>
        <begin position="288"/>
        <end position="307"/>
    </location>
</feature>
<evidence type="ECO:0000256" key="1">
    <source>
        <dbReference type="ARBA" id="ARBA00004651"/>
    </source>
</evidence>
<gene>
    <name evidence="7" type="ORF">UG56_006785</name>
</gene>
<evidence type="ECO:0000313" key="7">
    <source>
        <dbReference type="EMBL" id="OIJ27698.1"/>
    </source>
</evidence>
<feature type="transmembrane region" description="Helical" evidence="6">
    <location>
        <begin position="21"/>
        <end position="44"/>
    </location>
</feature>
<dbReference type="NCBIfam" id="TIGR00374">
    <property type="entry name" value="flippase-like domain"/>
    <property type="match status" value="1"/>
</dbReference>
<feature type="transmembrane region" description="Helical" evidence="6">
    <location>
        <begin position="108"/>
        <end position="129"/>
    </location>
</feature>
<keyword evidence="2" id="KW-1003">Cell membrane</keyword>
<reference evidence="7" key="1">
    <citation type="submission" date="2016-10" db="EMBL/GenBank/DDBJ databases">
        <title>Draft Genome Sequence of Nocardioides luteus Strain BAFB, an Alkane-Degrading Bacterium Isolated from JP-7 Polluted Soil.</title>
        <authorList>
            <person name="Brown L."/>
            <person name="Ruiz O.N."/>
            <person name="Gunasekera T."/>
        </authorList>
    </citation>
    <scope>NUCLEOTIDE SEQUENCE [LARGE SCALE GENOMIC DNA]</scope>
    <source>
        <strain evidence="7">BAFB</strain>
    </source>
</reference>
<dbReference type="PANTHER" id="PTHR39087">
    <property type="entry name" value="UPF0104 MEMBRANE PROTEIN MJ1595"/>
    <property type="match status" value="1"/>
</dbReference>
<feature type="transmembrane region" description="Helical" evidence="6">
    <location>
        <begin position="210"/>
        <end position="232"/>
    </location>
</feature>
<evidence type="ECO:0000313" key="8">
    <source>
        <dbReference type="Proteomes" id="UP000033772"/>
    </source>
</evidence>
<evidence type="ECO:0008006" key="9">
    <source>
        <dbReference type="Google" id="ProtNLM"/>
    </source>
</evidence>
<dbReference type="Proteomes" id="UP000033772">
    <property type="component" value="Unassembled WGS sequence"/>
</dbReference>